<dbReference type="Proteomes" id="UP001491310">
    <property type="component" value="Unassembled WGS sequence"/>
</dbReference>
<organism evidence="2 3">
    <name type="scientific">Coccomyxa subellipsoidea</name>
    <dbReference type="NCBI Taxonomy" id="248742"/>
    <lineage>
        <taxon>Eukaryota</taxon>
        <taxon>Viridiplantae</taxon>
        <taxon>Chlorophyta</taxon>
        <taxon>core chlorophytes</taxon>
        <taxon>Trebouxiophyceae</taxon>
        <taxon>Trebouxiophyceae incertae sedis</taxon>
        <taxon>Coccomyxaceae</taxon>
        <taxon>Coccomyxa</taxon>
    </lineage>
</organism>
<gene>
    <name evidence="2" type="ORF">WJX75_009038</name>
</gene>
<evidence type="ECO:0000313" key="3">
    <source>
        <dbReference type="Proteomes" id="UP001491310"/>
    </source>
</evidence>
<comment type="caution">
    <text evidence="2">The sequence shown here is derived from an EMBL/GenBank/DDBJ whole genome shotgun (WGS) entry which is preliminary data.</text>
</comment>
<feature type="region of interest" description="Disordered" evidence="1">
    <location>
        <begin position="1"/>
        <end position="59"/>
    </location>
</feature>
<evidence type="ECO:0000313" key="2">
    <source>
        <dbReference type="EMBL" id="KAK9902863.1"/>
    </source>
</evidence>
<proteinExistence type="predicted"/>
<reference evidence="2 3" key="1">
    <citation type="journal article" date="2024" name="Nat. Commun.">
        <title>Phylogenomics reveals the evolutionary origins of lichenization in chlorophyte algae.</title>
        <authorList>
            <person name="Puginier C."/>
            <person name="Libourel C."/>
            <person name="Otte J."/>
            <person name="Skaloud P."/>
            <person name="Haon M."/>
            <person name="Grisel S."/>
            <person name="Petersen M."/>
            <person name="Berrin J.G."/>
            <person name="Delaux P.M."/>
            <person name="Dal Grande F."/>
            <person name="Keller J."/>
        </authorList>
    </citation>
    <scope>NUCLEOTIDE SEQUENCE [LARGE SCALE GENOMIC DNA]</scope>
    <source>
        <strain evidence="2 3">SAG 216-7</strain>
    </source>
</reference>
<keyword evidence="3" id="KW-1185">Reference proteome</keyword>
<protein>
    <submittedName>
        <fullName evidence="2">Uncharacterized protein</fullName>
    </submittedName>
</protein>
<dbReference type="EMBL" id="JALJOT010000015">
    <property type="protein sequence ID" value="KAK9902863.1"/>
    <property type="molecule type" value="Genomic_DNA"/>
</dbReference>
<accession>A0ABR2YDC8</accession>
<sequence length="81" mass="8828">MASDGLNYDKVSDEPASSSHASRQGRAELRSSRNNTMLGYMSTEPMGSTTNLGFSSRDRVQNRLDCARLNSQKPLGKNSTS</sequence>
<evidence type="ECO:0000256" key="1">
    <source>
        <dbReference type="SAM" id="MobiDB-lite"/>
    </source>
</evidence>
<name>A0ABR2YDC8_9CHLO</name>
<feature type="compositionally biased region" description="Polar residues" evidence="1">
    <location>
        <begin position="45"/>
        <end position="54"/>
    </location>
</feature>